<evidence type="ECO:0000313" key="10">
    <source>
        <dbReference type="EMBL" id="OHT23380.1"/>
    </source>
</evidence>
<dbReference type="EMBL" id="LVIE01000181">
    <property type="protein sequence ID" value="OHT23380.1"/>
    <property type="molecule type" value="Genomic_DNA"/>
</dbReference>
<accession>A0A1S1HSQ4</accession>
<feature type="transmembrane region" description="Helical" evidence="8">
    <location>
        <begin position="217"/>
        <end position="241"/>
    </location>
</feature>
<evidence type="ECO:0000256" key="5">
    <source>
        <dbReference type="ARBA" id="ARBA00022847"/>
    </source>
</evidence>
<keyword evidence="4 8" id="KW-0812">Transmembrane</keyword>
<keyword evidence="11" id="KW-1185">Reference proteome</keyword>
<dbReference type="Proteomes" id="UP000179588">
    <property type="component" value="Unassembled WGS sequence"/>
</dbReference>
<feature type="transmembrane region" description="Helical" evidence="8">
    <location>
        <begin position="253"/>
        <end position="272"/>
    </location>
</feature>
<keyword evidence="3" id="KW-1003">Cell membrane</keyword>
<dbReference type="RefSeq" id="WP_070929036.1">
    <property type="nucleotide sequence ID" value="NZ_VAUE01000010.1"/>
</dbReference>
<keyword evidence="6 8" id="KW-1133">Transmembrane helix</keyword>
<comment type="caution">
    <text evidence="10">The sequence shown here is derived from an EMBL/GenBank/DDBJ whole genome shotgun (WGS) entry which is preliminary data.</text>
</comment>
<feature type="transmembrane region" description="Helical" evidence="8">
    <location>
        <begin position="142"/>
        <end position="163"/>
    </location>
</feature>
<evidence type="ECO:0000256" key="1">
    <source>
        <dbReference type="ARBA" id="ARBA00004651"/>
    </source>
</evidence>
<dbReference type="InterPro" id="IPR051084">
    <property type="entry name" value="H+-coupled_symporters"/>
</dbReference>
<dbReference type="Gene3D" id="1.20.1250.20">
    <property type="entry name" value="MFS general substrate transporter like domains"/>
    <property type="match status" value="1"/>
</dbReference>
<keyword evidence="7 8" id="KW-0472">Membrane</keyword>
<keyword evidence="5" id="KW-0769">Symport</keyword>
<dbReference type="AlphaFoldDB" id="A0A1S1HSQ4"/>
<dbReference type="OrthoDB" id="3690818at2"/>
<dbReference type="GO" id="GO:0005886">
    <property type="term" value="C:plasma membrane"/>
    <property type="evidence" value="ECO:0007669"/>
    <property type="project" value="UniProtKB-SubCell"/>
</dbReference>
<feature type="transmembrane region" description="Helical" evidence="8">
    <location>
        <begin position="45"/>
        <end position="64"/>
    </location>
</feature>
<dbReference type="SUPFAM" id="SSF103473">
    <property type="entry name" value="MFS general substrate transporter"/>
    <property type="match status" value="1"/>
</dbReference>
<keyword evidence="2" id="KW-0813">Transport</keyword>
<dbReference type="PANTHER" id="PTHR43528">
    <property type="entry name" value="ALPHA-KETOGLUTARATE PERMEASE"/>
    <property type="match status" value="1"/>
</dbReference>
<evidence type="ECO:0000256" key="6">
    <source>
        <dbReference type="ARBA" id="ARBA00022989"/>
    </source>
</evidence>
<comment type="subcellular location">
    <subcellularLocation>
        <location evidence="1">Cell membrane</location>
        <topology evidence="1">Multi-pass membrane protein</topology>
    </subcellularLocation>
</comment>
<name>A0A1S1HSQ4_PROST</name>
<feature type="transmembrane region" description="Helical" evidence="8">
    <location>
        <begin position="76"/>
        <end position="99"/>
    </location>
</feature>
<dbReference type="PROSITE" id="PS50850">
    <property type="entry name" value="MFS"/>
    <property type="match status" value="1"/>
</dbReference>
<dbReference type="InterPro" id="IPR011701">
    <property type="entry name" value="MFS"/>
</dbReference>
<feature type="transmembrane region" description="Helical" evidence="8">
    <location>
        <begin position="307"/>
        <end position="326"/>
    </location>
</feature>
<proteinExistence type="predicted"/>
<feature type="transmembrane region" description="Helical" evidence="8">
    <location>
        <begin position="284"/>
        <end position="301"/>
    </location>
</feature>
<feature type="transmembrane region" description="Helical" evidence="8">
    <location>
        <begin position="175"/>
        <end position="196"/>
    </location>
</feature>
<dbReference type="Pfam" id="PF07690">
    <property type="entry name" value="MFS_1"/>
    <property type="match status" value="1"/>
</dbReference>
<feature type="transmembrane region" description="Helical" evidence="8">
    <location>
        <begin position="366"/>
        <end position="388"/>
    </location>
</feature>
<feature type="domain" description="Major facilitator superfamily (MFS) profile" evidence="9">
    <location>
        <begin position="5"/>
        <end position="393"/>
    </location>
</feature>
<evidence type="ECO:0000256" key="2">
    <source>
        <dbReference type="ARBA" id="ARBA00022448"/>
    </source>
</evidence>
<dbReference type="PANTHER" id="PTHR43528:SF1">
    <property type="entry name" value="ALPHA-KETOGLUTARATE PERMEASE"/>
    <property type="match status" value="1"/>
</dbReference>
<reference evidence="10 11" key="1">
    <citation type="submission" date="2016-03" db="EMBL/GenBank/DDBJ databases">
        <title>Genome sequence of Providencia stuartii strain, isolated from the salivary glands of larval Lucilia sericata.</title>
        <authorList>
            <person name="Yuan Y."/>
            <person name="Zhang Y."/>
            <person name="Fu S."/>
            <person name="Crippen T.L."/>
            <person name="Visi D."/>
            <person name="Benbow M.E."/>
            <person name="Allen M."/>
            <person name="Tomberlin J.K."/>
            <person name="Sze S.-H."/>
            <person name="Tarone A.M."/>
        </authorList>
    </citation>
    <scope>NUCLEOTIDE SEQUENCE [LARGE SCALE GENOMIC DNA]</scope>
    <source>
        <strain evidence="10 11">Crippen</strain>
    </source>
</reference>
<evidence type="ECO:0000256" key="8">
    <source>
        <dbReference type="SAM" id="Phobius"/>
    </source>
</evidence>
<evidence type="ECO:0000313" key="11">
    <source>
        <dbReference type="Proteomes" id="UP000179588"/>
    </source>
</evidence>
<evidence type="ECO:0000259" key="9">
    <source>
        <dbReference type="PROSITE" id="PS50850"/>
    </source>
</evidence>
<evidence type="ECO:0000256" key="4">
    <source>
        <dbReference type="ARBA" id="ARBA00022692"/>
    </source>
</evidence>
<sequence length="402" mass="43980">MKWKFRCGAALGNALEYYDIAVFAAISMYLSAELERLGYSQATEMVWGIFALRFLIRPIGGYIIGRYADRVGKKPALILTSLITGIATLCMAFLPIQWLGHYTPIAILIIQMALSFSFAGEYPSLVTYLLNDVSSTERSRVSSLASGSSLLGVILSLGLVFILEKLLSYEMMQAVGWRIPLLVGAVNIAVSFWFRAKLPNQPVSSEGYQSIDWSRSLYVFLLGVPAAATFYVQNISSSLIIEHLQLEVYKNTYAIISSSSLLLMMIVCAYLTDKYSSSIKTFNIGVWGIVILSIPMYYIMQSDIIEFIIIAQLVITACCAMILCNAADQMASASAGKATTLGIGFNFTGVIVGGTTPLIINYLVELHLAYVGAFIALCSSTALLANFIKKKTAMIKKLSLNT</sequence>
<feature type="transmembrane region" description="Helical" evidence="8">
    <location>
        <begin position="105"/>
        <end position="130"/>
    </location>
</feature>
<evidence type="ECO:0000256" key="3">
    <source>
        <dbReference type="ARBA" id="ARBA00022475"/>
    </source>
</evidence>
<organism evidence="10 11">
    <name type="scientific">Providencia stuartii</name>
    <dbReference type="NCBI Taxonomy" id="588"/>
    <lineage>
        <taxon>Bacteria</taxon>
        <taxon>Pseudomonadati</taxon>
        <taxon>Pseudomonadota</taxon>
        <taxon>Gammaproteobacteria</taxon>
        <taxon>Enterobacterales</taxon>
        <taxon>Morganellaceae</taxon>
        <taxon>Providencia</taxon>
    </lineage>
</organism>
<dbReference type="InterPro" id="IPR036259">
    <property type="entry name" value="MFS_trans_sf"/>
</dbReference>
<feature type="transmembrane region" description="Helical" evidence="8">
    <location>
        <begin position="7"/>
        <end position="30"/>
    </location>
</feature>
<dbReference type="InterPro" id="IPR020846">
    <property type="entry name" value="MFS_dom"/>
</dbReference>
<dbReference type="GO" id="GO:0015293">
    <property type="term" value="F:symporter activity"/>
    <property type="evidence" value="ECO:0007669"/>
    <property type="project" value="UniProtKB-KW"/>
</dbReference>
<evidence type="ECO:0000256" key="7">
    <source>
        <dbReference type="ARBA" id="ARBA00023136"/>
    </source>
</evidence>
<gene>
    <name evidence="10" type="ORF">A3Q29_20920</name>
</gene>
<protein>
    <submittedName>
        <fullName evidence="10">MFS transporter</fullName>
    </submittedName>
</protein>
<feature type="transmembrane region" description="Helical" evidence="8">
    <location>
        <begin position="338"/>
        <end position="360"/>
    </location>
</feature>